<evidence type="ECO:0000256" key="3">
    <source>
        <dbReference type="ARBA" id="ARBA00022679"/>
    </source>
</evidence>
<dbReference type="GO" id="GO:0005524">
    <property type="term" value="F:ATP binding"/>
    <property type="evidence" value="ECO:0007669"/>
    <property type="project" value="UniProtKB-KW"/>
</dbReference>
<dbReference type="Gene3D" id="3.30.450.20">
    <property type="entry name" value="PAS domain"/>
    <property type="match status" value="2"/>
</dbReference>
<evidence type="ECO:0000256" key="8">
    <source>
        <dbReference type="ARBA" id="ARBA00022989"/>
    </source>
</evidence>
<feature type="domain" description="PAS" evidence="13">
    <location>
        <begin position="174"/>
        <end position="246"/>
    </location>
</feature>
<keyword evidence="16" id="KW-1185">Reference proteome</keyword>
<dbReference type="EMBL" id="PVWJ01000129">
    <property type="protein sequence ID" value="PSB01124.1"/>
    <property type="molecule type" value="Genomic_DNA"/>
</dbReference>
<dbReference type="OrthoDB" id="9758522at2"/>
<feature type="domain" description="Histidine kinase" evidence="12">
    <location>
        <begin position="490"/>
        <end position="685"/>
    </location>
</feature>
<dbReference type="GO" id="GO:0000160">
    <property type="term" value="P:phosphorelay signal transduction system"/>
    <property type="evidence" value="ECO:0007669"/>
    <property type="project" value="UniProtKB-KW"/>
</dbReference>
<evidence type="ECO:0000256" key="4">
    <source>
        <dbReference type="ARBA" id="ARBA00022692"/>
    </source>
</evidence>
<keyword evidence="2" id="KW-0597">Phosphoprotein</keyword>
<protein>
    <submittedName>
        <fullName evidence="15">Uncharacterized protein</fullName>
    </submittedName>
</protein>
<dbReference type="InterPro" id="IPR000014">
    <property type="entry name" value="PAS"/>
</dbReference>
<keyword evidence="10 11" id="KW-0472">Membrane</keyword>
<keyword evidence="3" id="KW-0808">Transferase</keyword>
<dbReference type="PANTHER" id="PTHR43065:SF23">
    <property type="entry name" value="SENSOR HISTIDINE KINASE PDTAS"/>
    <property type="match status" value="1"/>
</dbReference>
<accession>A0A2T1BYV5</accession>
<dbReference type="InterPro" id="IPR025201">
    <property type="entry name" value="KdpD_TM"/>
</dbReference>
<dbReference type="SMART" id="SM00086">
    <property type="entry name" value="PAC"/>
    <property type="match status" value="2"/>
</dbReference>
<keyword evidence="4 11" id="KW-0812">Transmembrane</keyword>
<dbReference type="Gene3D" id="1.20.120.620">
    <property type="entry name" value="Backbone structure of the membrane domain of e. Coli histidine kinase receptor kdpd"/>
    <property type="match status" value="1"/>
</dbReference>
<gene>
    <name evidence="15" type="ORF">C7B64_19950</name>
</gene>
<evidence type="ECO:0000256" key="11">
    <source>
        <dbReference type="SAM" id="Phobius"/>
    </source>
</evidence>
<dbReference type="RefSeq" id="WP_106290657.1">
    <property type="nucleotide sequence ID" value="NZ_CAWNTC010000162.1"/>
</dbReference>
<dbReference type="InterPro" id="IPR013655">
    <property type="entry name" value="PAS_fold_3"/>
</dbReference>
<keyword evidence="9" id="KW-0902">Two-component regulatory system</keyword>
<reference evidence="15 16" key="1">
    <citation type="submission" date="2018-02" db="EMBL/GenBank/DDBJ databases">
        <authorList>
            <person name="Cohen D.B."/>
            <person name="Kent A.D."/>
        </authorList>
    </citation>
    <scope>NUCLEOTIDE SEQUENCE [LARGE SCALE GENOMIC DNA]</scope>
    <source>
        <strain evidence="15 16">CCAP 1448/3</strain>
    </source>
</reference>
<dbReference type="InterPro" id="IPR003594">
    <property type="entry name" value="HATPase_dom"/>
</dbReference>
<comment type="caution">
    <text evidence="15">The sequence shown here is derived from an EMBL/GenBank/DDBJ whole genome shotgun (WGS) entry which is preliminary data.</text>
</comment>
<evidence type="ECO:0000256" key="9">
    <source>
        <dbReference type="ARBA" id="ARBA00023012"/>
    </source>
</evidence>
<dbReference type="InterPro" id="IPR001610">
    <property type="entry name" value="PAC"/>
</dbReference>
<dbReference type="PROSITE" id="PS50113">
    <property type="entry name" value="PAC"/>
    <property type="match status" value="2"/>
</dbReference>
<dbReference type="Pfam" id="PF13493">
    <property type="entry name" value="DUF4118"/>
    <property type="match status" value="1"/>
</dbReference>
<dbReference type="PANTHER" id="PTHR43065">
    <property type="entry name" value="SENSOR HISTIDINE KINASE"/>
    <property type="match status" value="1"/>
</dbReference>
<evidence type="ECO:0000256" key="1">
    <source>
        <dbReference type="ARBA" id="ARBA00004141"/>
    </source>
</evidence>
<evidence type="ECO:0000313" key="16">
    <source>
        <dbReference type="Proteomes" id="UP000238762"/>
    </source>
</evidence>
<dbReference type="CDD" id="cd00130">
    <property type="entry name" value="PAS"/>
    <property type="match status" value="2"/>
</dbReference>
<dbReference type="Proteomes" id="UP000238762">
    <property type="component" value="Unassembled WGS sequence"/>
</dbReference>
<feature type="domain" description="PAC" evidence="14">
    <location>
        <begin position="250"/>
        <end position="303"/>
    </location>
</feature>
<dbReference type="InterPro" id="IPR011495">
    <property type="entry name" value="Sig_transdc_His_kin_sub2_dim/P"/>
</dbReference>
<dbReference type="SMART" id="SM00091">
    <property type="entry name" value="PAS"/>
    <property type="match status" value="2"/>
</dbReference>
<evidence type="ECO:0000256" key="10">
    <source>
        <dbReference type="ARBA" id="ARBA00023136"/>
    </source>
</evidence>
<comment type="subcellular location">
    <subcellularLocation>
        <location evidence="1">Membrane</location>
        <topology evidence="1">Multi-pass membrane protein</topology>
    </subcellularLocation>
</comment>
<dbReference type="PROSITE" id="PS50112">
    <property type="entry name" value="PAS"/>
    <property type="match status" value="2"/>
</dbReference>
<dbReference type="GO" id="GO:0016301">
    <property type="term" value="F:kinase activity"/>
    <property type="evidence" value="ECO:0007669"/>
    <property type="project" value="UniProtKB-KW"/>
</dbReference>
<dbReference type="Pfam" id="PF07568">
    <property type="entry name" value="HisKA_2"/>
    <property type="match status" value="1"/>
</dbReference>
<dbReference type="Pfam" id="PF08448">
    <property type="entry name" value="PAS_4"/>
    <property type="match status" value="1"/>
</dbReference>
<keyword evidence="5" id="KW-0547">Nucleotide-binding</keyword>
<evidence type="ECO:0000259" key="12">
    <source>
        <dbReference type="PROSITE" id="PS50109"/>
    </source>
</evidence>
<feature type="domain" description="PAC" evidence="14">
    <location>
        <begin position="427"/>
        <end position="479"/>
    </location>
</feature>
<dbReference type="InterPro" id="IPR000700">
    <property type="entry name" value="PAS-assoc_C"/>
</dbReference>
<keyword evidence="7" id="KW-0067">ATP-binding</keyword>
<feature type="transmembrane region" description="Helical" evidence="11">
    <location>
        <begin position="92"/>
        <end position="111"/>
    </location>
</feature>
<name>A0A2T1BYV5_9CYAN</name>
<dbReference type="SMART" id="SM00387">
    <property type="entry name" value="HATPase_c"/>
    <property type="match status" value="1"/>
</dbReference>
<evidence type="ECO:0000313" key="15">
    <source>
        <dbReference type="EMBL" id="PSB01124.1"/>
    </source>
</evidence>
<dbReference type="SUPFAM" id="SSF55785">
    <property type="entry name" value="PYP-like sensor domain (PAS domain)"/>
    <property type="match status" value="2"/>
</dbReference>
<feature type="transmembrane region" description="Helical" evidence="11">
    <location>
        <begin position="38"/>
        <end position="55"/>
    </location>
</feature>
<dbReference type="NCBIfam" id="TIGR00229">
    <property type="entry name" value="sensory_box"/>
    <property type="match status" value="2"/>
</dbReference>
<dbReference type="InterPro" id="IPR035965">
    <property type="entry name" value="PAS-like_dom_sf"/>
</dbReference>
<evidence type="ECO:0000259" key="13">
    <source>
        <dbReference type="PROSITE" id="PS50112"/>
    </source>
</evidence>
<organism evidence="15 16">
    <name type="scientific">Merismopedia glauca CCAP 1448/3</name>
    <dbReference type="NCBI Taxonomy" id="1296344"/>
    <lineage>
        <taxon>Bacteria</taxon>
        <taxon>Bacillati</taxon>
        <taxon>Cyanobacteriota</taxon>
        <taxon>Cyanophyceae</taxon>
        <taxon>Synechococcales</taxon>
        <taxon>Merismopediaceae</taxon>
        <taxon>Merismopedia</taxon>
    </lineage>
</organism>
<evidence type="ECO:0000256" key="7">
    <source>
        <dbReference type="ARBA" id="ARBA00022840"/>
    </source>
</evidence>
<dbReference type="Pfam" id="PF02518">
    <property type="entry name" value="HATPase_c"/>
    <property type="match status" value="1"/>
</dbReference>
<reference evidence="15 16" key="2">
    <citation type="submission" date="2018-03" db="EMBL/GenBank/DDBJ databases">
        <title>The ancient ancestry and fast evolution of plastids.</title>
        <authorList>
            <person name="Moore K.R."/>
            <person name="Magnabosco C."/>
            <person name="Momper L."/>
            <person name="Gold D.A."/>
            <person name="Bosak T."/>
            <person name="Fournier G.P."/>
        </authorList>
    </citation>
    <scope>NUCLEOTIDE SEQUENCE [LARGE SCALE GENOMIC DNA]</scope>
    <source>
        <strain evidence="15 16">CCAP 1448/3</strain>
    </source>
</reference>
<evidence type="ECO:0000256" key="5">
    <source>
        <dbReference type="ARBA" id="ARBA00022741"/>
    </source>
</evidence>
<feature type="transmembrane region" description="Helical" evidence="11">
    <location>
        <begin position="62"/>
        <end position="86"/>
    </location>
</feature>
<dbReference type="AlphaFoldDB" id="A0A2T1BYV5"/>
<proteinExistence type="predicted"/>
<dbReference type="InterPro" id="IPR013656">
    <property type="entry name" value="PAS_4"/>
</dbReference>
<dbReference type="SUPFAM" id="SSF55874">
    <property type="entry name" value="ATPase domain of HSP90 chaperone/DNA topoisomerase II/histidine kinase"/>
    <property type="match status" value="1"/>
</dbReference>
<dbReference type="Gene3D" id="3.30.565.10">
    <property type="entry name" value="Histidine kinase-like ATPase, C-terminal domain"/>
    <property type="match status" value="1"/>
</dbReference>
<feature type="domain" description="PAS" evidence="13">
    <location>
        <begin position="354"/>
        <end position="424"/>
    </location>
</feature>
<evidence type="ECO:0000259" key="14">
    <source>
        <dbReference type="PROSITE" id="PS50113"/>
    </source>
</evidence>
<feature type="transmembrane region" description="Helical" evidence="11">
    <location>
        <begin position="12"/>
        <end position="32"/>
    </location>
</feature>
<dbReference type="GO" id="GO:0016020">
    <property type="term" value="C:membrane"/>
    <property type="evidence" value="ECO:0007669"/>
    <property type="project" value="UniProtKB-SubCell"/>
</dbReference>
<dbReference type="InterPro" id="IPR005467">
    <property type="entry name" value="His_kinase_dom"/>
</dbReference>
<dbReference type="InterPro" id="IPR038318">
    <property type="entry name" value="KdpD_sf"/>
</dbReference>
<evidence type="ECO:0000256" key="2">
    <source>
        <dbReference type="ARBA" id="ARBA00022553"/>
    </source>
</evidence>
<evidence type="ECO:0000256" key="6">
    <source>
        <dbReference type="ARBA" id="ARBA00022777"/>
    </source>
</evidence>
<dbReference type="PROSITE" id="PS50109">
    <property type="entry name" value="HIS_KIN"/>
    <property type="match status" value="1"/>
</dbReference>
<sequence length="694" mass="78802">MASKIFQQLWQWRLYAIPFLAVTLALVVKLLLTPLIVHESPFLVFFAAVLFSSYFGPRGSGLIATLFAALIADYFFLFPVNSLFIYELGQGIRLMLFILEGWTICLAIAALKSAKSEVELSRIKVFRQRKELQQMNAVLEQRVAERTQQLSTINALLNQKVAESEQTQSALRQSQERLHLALEASGDGIWDWDITSGNVYLSPHWLTMLGYDPEDLPGDVSIWENLMHPEDKIWVLEVLKAHLQDSSFPYSFSYRLKAKWGHWKWIDNYGKVVARDLQGQPLRMVGIHRDINEKKLAEEALLVNEAKLRSFYESNQNSPIGIIEVIDSEILTQSVNKSVIQFLRKRIQQALAESEARYRGIIEDQSELICRFQPDGTLIFVNDAYCNYFNKQPDELMGRVYSPLVPPEDQILIAQKLATLTPDNPTVICENRVILPSGEIRWVRWLNRAFFDSTGNLLVLQSVGSDITERKQAEFQMAESLHEKEVLLKEVHHRVKNNLQVICSLLNLQARSLKNPTMTRHLQEAQNRVRSMAMVHEKLYQSDSLSKIDLQSYLKDLVKYLFRAYVHMPSQIVSKIEIESDIWLDIDTAVPCGLIIQELVSNALKYAFHPSESGEVVLSAKAIAGGQIVMSVRDNGQGLPVGALQAEPETLGLRLVYDLTDQIQGKLEIDSSTGTCFTITFPVGEGNRELGIHV</sequence>
<dbReference type="Pfam" id="PF08447">
    <property type="entry name" value="PAS_3"/>
    <property type="match status" value="1"/>
</dbReference>
<keyword evidence="6" id="KW-0418">Kinase</keyword>
<keyword evidence="8 11" id="KW-1133">Transmembrane helix</keyword>
<dbReference type="InterPro" id="IPR036890">
    <property type="entry name" value="HATPase_C_sf"/>
</dbReference>